<dbReference type="OrthoDB" id="9793586at2"/>
<reference evidence="2 4" key="1">
    <citation type="submission" date="2013-02" db="EMBL/GenBank/DDBJ databases">
        <title>The Genome Sequence of Enterococcus malodoratus ATCC_43197.</title>
        <authorList>
            <consortium name="The Broad Institute Genome Sequencing Platform"/>
            <consortium name="The Broad Institute Genome Sequencing Center for Infectious Disease"/>
            <person name="Earl A.M."/>
            <person name="Gilmore M.S."/>
            <person name="Lebreton F."/>
            <person name="Walker B."/>
            <person name="Young S.K."/>
            <person name="Zeng Q."/>
            <person name="Gargeya S."/>
            <person name="Fitzgerald M."/>
            <person name="Haas B."/>
            <person name="Abouelleil A."/>
            <person name="Alvarado L."/>
            <person name="Arachchi H.M."/>
            <person name="Berlin A.M."/>
            <person name="Chapman S.B."/>
            <person name="Dewar J."/>
            <person name="Goldberg J."/>
            <person name="Griggs A."/>
            <person name="Gujja S."/>
            <person name="Hansen M."/>
            <person name="Howarth C."/>
            <person name="Imamovic A."/>
            <person name="Larimer J."/>
            <person name="McCowan C."/>
            <person name="Murphy C."/>
            <person name="Neiman D."/>
            <person name="Pearson M."/>
            <person name="Priest M."/>
            <person name="Roberts A."/>
            <person name="Saif S."/>
            <person name="Shea T."/>
            <person name="Sisk P."/>
            <person name="Sykes S."/>
            <person name="Wortman J."/>
            <person name="Nusbaum C."/>
            <person name="Birren B."/>
        </authorList>
    </citation>
    <scope>NUCLEOTIDE SEQUENCE [LARGE SCALE GENOMIC DNA]</scope>
    <source>
        <strain evidence="2 4">ATCC 43197</strain>
    </source>
</reference>
<dbReference type="PATRIC" id="fig|1158601.3.peg.1050"/>
<dbReference type="InterPro" id="IPR036291">
    <property type="entry name" value="NAD(P)-bd_dom_sf"/>
</dbReference>
<dbReference type="STRING" id="71451.RV07_GL003037"/>
<dbReference type="Gene3D" id="3.40.50.720">
    <property type="entry name" value="NAD(P)-binding Rossmann-like Domain"/>
    <property type="match status" value="1"/>
</dbReference>
<comment type="caution">
    <text evidence="2">The sequence shown here is derived from an EMBL/GenBank/DDBJ whole genome shotgun (WGS) entry which is preliminary data.</text>
</comment>
<dbReference type="EMBL" id="AJAK01000007">
    <property type="protein sequence ID" value="EOH81034.1"/>
    <property type="molecule type" value="Genomic_DNA"/>
</dbReference>
<organism evidence="2 4">
    <name type="scientific">Enterococcus malodoratus ATCC 43197</name>
    <dbReference type="NCBI Taxonomy" id="1158601"/>
    <lineage>
        <taxon>Bacteria</taxon>
        <taxon>Bacillati</taxon>
        <taxon>Bacillota</taxon>
        <taxon>Bacilli</taxon>
        <taxon>Lactobacillales</taxon>
        <taxon>Enterococcaceae</taxon>
        <taxon>Enterococcus</taxon>
    </lineage>
</organism>
<name>R2RYS5_9ENTE</name>
<evidence type="ECO:0000313" key="5">
    <source>
        <dbReference type="Proteomes" id="UP000014148"/>
    </source>
</evidence>
<proteinExistence type="predicted"/>
<gene>
    <name evidence="3" type="ORF">I585_01010</name>
    <name evidence="2" type="ORF">UAI_01078</name>
</gene>
<dbReference type="Pfam" id="PF02558">
    <property type="entry name" value="ApbA"/>
    <property type="match status" value="1"/>
</dbReference>
<dbReference type="RefSeq" id="WP_010739949.1">
    <property type="nucleotide sequence ID" value="NZ_KB946249.1"/>
</dbReference>
<accession>R2RYS5</accession>
<evidence type="ECO:0000313" key="2">
    <source>
        <dbReference type="EMBL" id="EOH81034.1"/>
    </source>
</evidence>
<reference evidence="3 5" key="2">
    <citation type="submission" date="2013-03" db="EMBL/GenBank/DDBJ databases">
        <title>The Genome Sequence of Enterococcus malodoratus ATCC_43197 (PacBio/Illumina hybrid assembly).</title>
        <authorList>
            <consortium name="The Broad Institute Genomics Platform"/>
            <consortium name="The Broad Institute Genome Sequencing Center for Infectious Disease"/>
            <person name="Earl A."/>
            <person name="Russ C."/>
            <person name="Gilmore M."/>
            <person name="Surin D."/>
            <person name="Walker B."/>
            <person name="Young S."/>
            <person name="Zeng Q."/>
            <person name="Gargeya S."/>
            <person name="Fitzgerald M."/>
            <person name="Haas B."/>
            <person name="Abouelleil A."/>
            <person name="Allen A.W."/>
            <person name="Alvarado L."/>
            <person name="Arachchi H.M."/>
            <person name="Berlin A.M."/>
            <person name="Chapman S.B."/>
            <person name="Gainer-Dewar J."/>
            <person name="Goldberg J."/>
            <person name="Griggs A."/>
            <person name="Gujja S."/>
            <person name="Hansen M."/>
            <person name="Howarth C."/>
            <person name="Imamovic A."/>
            <person name="Ireland A."/>
            <person name="Larimer J."/>
            <person name="McCowan C."/>
            <person name="Murphy C."/>
            <person name="Pearson M."/>
            <person name="Poon T.W."/>
            <person name="Priest M."/>
            <person name="Roberts A."/>
            <person name="Saif S."/>
            <person name="Shea T."/>
            <person name="Sisk P."/>
            <person name="Sykes S."/>
            <person name="Wortman J."/>
            <person name="Nusbaum C."/>
            <person name="Birren B."/>
        </authorList>
    </citation>
    <scope>NUCLEOTIDE SEQUENCE [LARGE SCALE GENOMIC DNA]</scope>
    <source>
        <strain evidence="3 5">ATCC 43197</strain>
    </source>
</reference>
<dbReference type="Proteomes" id="UP000013783">
    <property type="component" value="Unassembled WGS sequence"/>
</dbReference>
<dbReference type="EMBL" id="ASWA01000002">
    <property type="protein sequence ID" value="EOT69544.1"/>
    <property type="molecule type" value="Genomic_DNA"/>
</dbReference>
<protein>
    <recommendedName>
        <fullName evidence="1">Ketopantoate reductase N-terminal domain-containing protein</fullName>
    </recommendedName>
</protein>
<feature type="domain" description="Ketopantoate reductase N-terminal" evidence="1">
    <location>
        <begin position="3"/>
        <end position="154"/>
    </location>
</feature>
<dbReference type="SUPFAM" id="SSF51735">
    <property type="entry name" value="NAD(P)-binding Rossmann-fold domains"/>
    <property type="match status" value="1"/>
</dbReference>
<keyword evidence="5" id="KW-1185">Reference proteome</keyword>
<dbReference type="AlphaFoldDB" id="R2RYS5"/>
<evidence type="ECO:0000259" key="1">
    <source>
        <dbReference type="Pfam" id="PF02558"/>
    </source>
</evidence>
<dbReference type="Proteomes" id="UP000014148">
    <property type="component" value="Unassembled WGS sequence"/>
</dbReference>
<sequence>MKILVYGAGIQGSFLAHSLINESNEVTLLARGKRKKELLTNGLILNHSIQRKQTKNTVRVIETLQPDDQYDLIFVTMKYSDFPAIIEPLAKNSSSTILFIGNQLEAAALEKELQEKSSQPKRIYFGFQMTGGTNTEKGISVLRFGKGKMKVGSLHTDFAIAQMLDDVFRGTNYAWSYDPKIDDWLKSHAILVMIQNSFEYVYGPSPAKIRKSGDFSAVSIAMRDAYNLLELSGAEVLPKGQRNFFSRPRLTKLFFSIYYRLPISSLVQGSFREIYHLINTFERYQISENSQLDALLQSAKKKYEHSS</sequence>
<dbReference type="eggNOG" id="COG1893">
    <property type="taxonomic scope" value="Bacteria"/>
</dbReference>
<evidence type="ECO:0000313" key="4">
    <source>
        <dbReference type="Proteomes" id="UP000013783"/>
    </source>
</evidence>
<evidence type="ECO:0000313" key="3">
    <source>
        <dbReference type="EMBL" id="EOT69544.1"/>
    </source>
</evidence>
<dbReference type="InterPro" id="IPR013332">
    <property type="entry name" value="KPR_N"/>
</dbReference>